<organism evidence="3 4">
    <name type="scientific">Sphingomonas cavernae</name>
    <dbReference type="NCBI Taxonomy" id="2320861"/>
    <lineage>
        <taxon>Bacteria</taxon>
        <taxon>Pseudomonadati</taxon>
        <taxon>Pseudomonadota</taxon>
        <taxon>Alphaproteobacteria</taxon>
        <taxon>Sphingomonadales</taxon>
        <taxon>Sphingomonadaceae</taxon>
        <taxon>Sphingomonas</taxon>
    </lineage>
</organism>
<dbReference type="GO" id="GO:0009279">
    <property type="term" value="C:cell outer membrane"/>
    <property type="evidence" value="ECO:0007669"/>
    <property type="project" value="TreeGrafter"/>
</dbReference>
<keyword evidence="1" id="KW-0732">Signal</keyword>
<dbReference type="InterPro" id="IPR000015">
    <property type="entry name" value="Fimb_usher"/>
</dbReference>
<evidence type="ECO:0000313" key="4">
    <source>
        <dbReference type="Proteomes" id="UP000286100"/>
    </source>
</evidence>
<dbReference type="Gene3D" id="2.60.40.2610">
    <property type="entry name" value="Outer membrane usher protein FimD, plug domain"/>
    <property type="match status" value="1"/>
</dbReference>
<dbReference type="InterPro" id="IPR025949">
    <property type="entry name" value="PapC-like_C"/>
</dbReference>
<dbReference type="Proteomes" id="UP000286100">
    <property type="component" value="Unassembled WGS sequence"/>
</dbReference>
<evidence type="ECO:0000259" key="2">
    <source>
        <dbReference type="Pfam" id="PF13953"/>
    </source>
</evidence>
<sequence>MCRSGNDRRLSFLLLATVAAFASQLAGVAAAQRPAADETPAAPGIVYLLDVRVNGWPLELVARFYDENGRLSLPAEQFDGLGFKLEEAWVTMVGGQRRVYLDQIPGLSWKLDMRAQAIDITAPFERLKTNELHVSPRPVRIESRADWGMLLGWDIFGEWTPRARDELHGRTVSTNLEARLFSPLFTAAATGFVNVGQGIKTEFVRLDTHIDIDNPDKAWRLRFGDTITAGPRWVRPFRFGGVQWTRDFGLRPDIVTIPVPTLSRDVSVPSTIDLFVDGIHRYSQAVDPGAVRLTDLPVAGGANTIQMVVTDQAGRRSEVVLPVYSSTALLARGMSRFSMEAGVARQNYSIASNDYEGKFAAGTYSYGVTDGLTLTGSVALADGYWSVVGEATVSVGKLFVLDGALLYSDGPAGRGQTWVIGFEHASRRLSLSGYYARASERYFDLAALFGYNRFRERAVASFGLNLGRAGQINLAYVGQREFGPGITSVVSGTYGFDLLRNRVRLSASGYGDTDNESWGVLLSLSVSLGRGNTQAYLQQSWRNDQRSTLAQLRGQAFDQRLNWEVDGTVGDFKGASAQADWDGERADLHFRVDHSNGSTGIQAELMQSLVFMNNQLFLAGRVDDAFTVVEVEDSPGVRVALENRTVGRTNKRGRIFVSGLQSYVPNAVSIEPLDLPVDASIGDPATQVAPKDRAGVVTRFSVKRARSAVVTLQLPDGSAPPPGASALVAGIEEPVLTGFGGEVYVRGLKPGANRLDVTWQGGSCSVTFDADVAAGSLPRLGPFICVP</sequence>
<comment type="caution">
    <text evidence="3">The sequence shown here is derived from an EMBL/GenBank/DDBJ whole genome shotgun (WGS) entry which is preliminary data.</text>
</comment>
<protein>
    <submittedName>
        <fullName evidence="3">Fimbrial biogenesis outer membrane usher protein</fullName>
    </submittedName>
</protein>
<evidence type="ECO:0000313" key="3">
    <source>
        <dbReference type="EMBL" id="RJF85792.1"/>
    </source>
</evidence>
<reference evidence="3 4" key="1">
    <citation type="submission" date="2018-09" db="EMBL/GenBank/DDBJ databases">
        <authorList>
            <person name="Zhu H."/>
        </authorList>
    </citation>
    <scope>NUCLEOTIDE SEQUENCE [LARGE SCALE GENOMIC DNA]</scope>
    <source>
        <strain evidence="3 4">K2R01-6</strain>
    </source>
</reference>
<dbReference type="InterPro" id="IPR043142">
    <property type="entry name" value="PapC-like_C_sf"/>
</dbReference>
<feature type="domain" description="PapC-like C-terminal" evidence="2">
    <location>
        <begin position="710"/>
        <end position="769"/>
    </location>
</feature>
<gene>
    <name evidence="3" type="ORF">D3876_18115</name>
</gene>
<name>A0A418W707_9SPHN</name>
<dbReference type="Pfam" id="PF13953">
    <property type="entry name" value="PapC_C"/>
    <property type="match status" value="1"/>
</dbReference>
<dbReference type="OrthoDB" id="8587at2"/>
<dbReference type="GO" id="GO:0009297">
    <property type="term" value="P:pilus assembly"/>
    <property type="evidence" value="ECO:0007669"/>
    <property type="project" value="InterPro"/>
</dbReference>
<proteinExistence type="predicted"/>
<dbReference type="PANTHER" id="PTHR30451">
    <property type="entry name" value="OUTER MEMBRANE USHER PROTEIN"/>
    <property type="match status" value="1"/>
</dbReference>
<keyword evidence="4" id="KW-1185">Reference proteome</keyword>
<accession>A0A418W707</accession>
<dbReference type="Pfam" id="PF00577">
    <property type="entry name" value="Usher"/>
    <property type="match status" value="1"/>
</dbReference>
<evidence type="ECO:0000256" key="1">
    <source>
        <dbReference type="SAM" id="SignalP"/>
    </source>
</evidence>
<dbReference type="Gene3D" id="2.60.40.2070">
    <property type="match status" value="1"/>
</dbReference>
<dbReference type="AlphaFoldDB" id="A0A418W707"/>
<dbReference type="EMBL" id="QYUM01000004">
    <property type="protein sequence ID" value="RJF85792.1"/>
    <property type="molecule type" value="Genomic_DNA"/>
</dbReference>
<dbReference type="InterPro" id="IPR042186">
    <property type="entry name" value="FimD_plug_dom"/>
</dbReference>
<dbReference type="Gene3D" id="2.60.40.3110">
    <property type="match status" value="1"/>
</dbReference>
<feature type="signal peptide" evidence="1">
    <location>
        <begin position="1"/>
        <end position="31"/>
    </location>
</feature>
<feature type="chain" id="PRO_5019187142" evidence="1">
    <location>
        <begin position="32"/>
        <end position="787"/>
    </location>
</feature>
<dbReference type="PANTHER" id="PTHR30451:SF5">
    <property type="entry name" value="SLR0019 PROTEIN"/>
    <property type="match status" value="1"/>
</dbReference>
<dbReference type="GO" id="GO:0015473">
    <property type="term" value="F:fimbrial usher porin activity"/>
    <property type="evidence" value="ECO:0007669"/>
    <property type="project" value="InterPro"/>
</dbReference>